<dbReference type="Pfam" id="PF00478">
    <property type="entry name" value="IMPDH"/>
    <property type="match status" value="1"/>
</dbReference>
<keyword evidence="4 13" id="KW-0479">Metal-binding</keyword>
<dbReference type="InterPro" id="IPR015875">
    <property type="entry name" value="IMP_DH/GMP_Rdtase_CS"/>
</dbReference>
<dbReference type="GO" id="GO:0006177">
    <property type="term" value="P:GMP biosynthetic process"/>
    <property type="evidence" value="ECO:0007669"/>
    <property type="project" value="UniProtKB-UniRule"/>
</dbReference>
<evidence type="ECO:0000256" key="9">
    <source>
        <dbReference type="ARBA" id="ARBA00023002"/>
    </source>
</evidence>
<feature type="domain" description="CBS" evidence="20">
    <location>
        <begin position="91"/>
        <end position="146"/>
    </location>
</feature>
<dbReference type="HAMAP" id="MF_01964">
    <property type="entry name" value="IMPDH"/>
    <property type="match status" value="1"/>
</dbReference>
<comment type="caution">
    <text evidence="21">The sequence shown here is derived from an EMBL/GenBank/DDBJ whole genome shotgun (WGS) entry which is preliminary data.</text>
</comment>
<evidence type="ECO:0000313" key="21">
    <source>
        <dbReference type="EMBL" id="HGH60722.1"/>
    </source>
</evidence>
<reference evidence="21" key="1">
    <citation type="journal article" date="2020" name="mSystems">
        <title>Genome- and Community-Level Interaction Insights into Carbon Utilization and Element Cycling Functions of Hydrothermarchaeota in Hydrothermal Sediment.</title>
        <authorList>
            <person name="Zhou Z."/>
            <person name="Liu Y."/>
            <person name="Xu W."/>
            <person name="Pan J."/>
            <person name="Luo Z.H."/>
            <person name="Li M."/>
        </authorList>
    </citation>
    <scope>NUCLEOTIDE SEQUENCE [LARGE SCALE GENOMIC DNA]</scope>
    <source>
        <strain evidence="21">SpSt-769</strain>
    </source>
</reference>
<evidence type="ECO:0000256" key="3">
    <source>
        <dbReference type="ARBA" id="ARBA00011881"/>
    </source>
</evidence>
<evidence type="ECO:0000256" key="15">
    <source>
        <dbReference type="PIRSR" id="PIRSR000130-3"/>
    </source>
</evidence>
<dbReference type="InterPro" id="IPR013785">
    <property type="entry name" value="Aldolase_TIM"/>
</dbReference>
<evidence type="ECO:0000256" key="4">
    <source>
        <dbReference type="ARBA" id="ARBA00022723"/>
    </source>
</evidence>
<protein>
    <recommendedName>
        <fullName evidence="13 19">Inosine-5'-monophosphate dehydrogenase</fullName>
        <shortName evidence="13">IMP dehydrogenase</shortName>
        <shortName evidence="13">IMPD</shortName>
        <shortName evidence="13">IMPDH</shortName>
        <ecNumber evidence="13 19">1.1.1.205</ecNumber>
    </recommendedName>
</protein>
<feature type="binding site" evidence="13">
    <location>
        <begin position="334"/>
        <end position="336"/>
    </location>
    <ligand>
        <name>IMP</name>
        <dbReference type="ChEBI" id="CHEBI:58053"/>
    </ligand>
</feature>
<dbReference type="InterPro" id="IPR001093">
    <property type="entry name" value="IMP_DH_GMPRt"/>
</dbReference>
<feature type="binding site" evidence="13">
    <location>
        <position position="466"/>
    </location>
    <ligand>
        <name>K(+)</name>
        <dbReference type="ChEBI" id="CHEBI:29103"/>
        <note>ligand shared between two tetrameric partners</note>
    </ligand>
</feature>
<evidence type="ECO:0000256" key="10">
    <source>
        <dbReference type="ARBA" id="ARBA00023027"/>
    </source>
</evidence>
<dbReference type="NCBIfam" id="TIGR01302">
    <property type="entry name" value="IMP_dehydrog"/>
    <property type="match status" value="1"/>
</dbReference>
<dbReference type="GO" id="GO:0006183">
    <property type="term" value="P:GTP biosynthetic process"/>
    <property type="evidence" value="ECO:0007669"/>
    <property type="project" value="TreeGrafter"/>
</dbReference>
<evidence type="ECO:0000256" key="17">
    <source>
        <dbReference type="PROSITE-ProRule" id="PRU00703"/>
    </source>
</evidence>
<evidence type="ECO:0000256" key="12">
    <source>
        <dbReference type="ARBA" id="ARBA00048028"/>
    </source>
</evidence>
<dbReference type="FunFam" id="3.20.20.70:FF:000003">
    <property type="entry name" value="GMP reductase"/>
    <property type="match status" value="1"/>
</dbReference>
<evidence type="ECO:0000259" key="20">
    <source>
        <dbReference type="PROSITE" id="PS51371"/>
    </source>
</evidence>
<feature type="binding site" evidence="13">
    <location>
        <position position="467"/>
    </location>
    <ligand>
        <name>K(+)</name>
        <dbReference type="ChEBI" id="CHEBI:29103"/>
        <note>ligand shared between two tetrameric partners</note>
    </ligand>
</feature>
<evidence type="ECO:0000256" key="6">
    <source>
        <dbReference type="ARBA" id="ARBA00022749"/>
    </source>
</evidence>
<name>A0A7C4ARN7_9BACT</name>
<dbReference type="SUPFAM" id="SSF51412">
    <property type="entry name" value="Inosine monophosphate dehydrogenase (IMPDH)"/>
    <property type="match status" value="1"/>
</dbReference>
<dbReference type="EC" id="1.1.1.205" evidence="13 19"/>
<dbReference type="InterPro" id="IPR000644">
    <property type="entry name" value="CBS_dom"/>
</dbReference>
<dbReference type="SMART" id="SM01240">
    <property type="entry name" value="IMPDH"/>
    <property type="match status" value="1"/>
</dbReference>
<feature type="binding site" description="in other chain" evidence="13 16">
    <location>
        <position position="298"/>
    </location>
    <ligand>
        <name>K(+)</name>
        <dbReference type="ChEBI" id="CHEBI:29103"/>
        <note>ligand shared between two tetrameric partners</note>
    </ligand>
</feature>
<feature type="binding site" evidence="13">
    <location>
        <begin position="381"/>
        <end position="385"/>
    </location>
    <ligand>
        <name>IMP</name>
        <dbReference type="ChEBI" id="CHEBI:58053"/>
    </ligand>
</feature>
<comment type="cofactor">
    <cofactor evidence="1 13">
        <name>K(+)</name>
        <dbReference type="ChEBI" id="CHEBI:29103"/>
    </cofactor>
</comment>
<evidence type="ECO:0000256" key="2">
    <source>
        <dbReference type="ARBA" id="ARBA00005502"/>
    </source>
</evidence>
<keyword evidence="7 13" id="KW-0658">Purine biosynthesis</keyword>
<evidence type="ECO:0000256" key="1">
    <source>
        <dbReference type="ARBA" id="ARBA00001958"/>
    </source>
</evidence>
<proteinExistence type="inferred from homology"/>
<dbReference type="GO" id="GO:0046872">
    <property type="term" value="F:metal ion binding"/>
    <property type="evidence" value="ECO:0007669"/>
    <property type="project" value="UniProtKB-UniRule"/>
</dbReference>
<evidence type="ECO:0000256" key="16">
    <source>
        <dbReference type="PIRSR" id="PIRSR000130-4"/>
    </source>
</evidence>
<dbReference type="PANTHER" id="PTHR11911:SF111">
    <property type="entry name" value="INOSINE-5'-MONOPHOSPHATE DEHYDROGENASE"/>
    <property type="match status" value="1"/>
</dbReference>
<comment type="subunit">
    <text evidence="3 13">Homotetramer.</text>
</comment>
<feature type="active site" description="Proton acceptor" evidence="13 14">
    <location>
        <position position="397"/>
    </location>
</feature>
<feature type="binding site" evidence="13">
    <location>
        <position position="299"/>
    </location>
    <ligand>
        <name>IMP</name>
        <dbReference type="ChEBI" id="CHEBI:58053"/>
    </ligand>
</feature>
<feature type="binding site" evidence="13">
    <location>
        <position position="244"/>
    </location>
    <ligand>
        <name>NAD(+)</name>
        <dbReference type="ChEBI" id="CHEBI:57540"/>
    </ligand>
</feature>
<dbReference type="GO" id="GO:0000166">
    <property type="term" value="F:nucleotide binding"/>
    <property type="evidence" value="ECO:0007669"/>
    <property type="project" value="UniProtKB-UniRule"/>
</dbReference>
<evidence type="ECO:0000256" key="13">
    <source>
        <dbReference type="HAMAP-Rule" id="MF_01964"/>
    </source>
</evidence>
<dbReference type="InterPro" id="IPR046342">
    <property type="entry name" value="CBS_dom_sf"/>
</dbReference>
<dbReference type="Gene3D" id="3.20.20.70">
    <property type="entry name" value="Aldolase class I"/>
    <property type="match status" value="1"/>
</dbReference>
<keyword evidence="5" id="KW-0677">Repeat</keyword>
<comment type="similarity">
    <text evidence="2 13 18">Belongs to the IMPDH/GMPR family.</text>
</comment>
<evidence type="ECO:0000256" key="5">
    <source>
        <dbReference type="ARBA" id="ARBA00022737"/>
    </source>
</evidence>
<sequence length="494" mass="53143">MTIEEALTFDDVILTPCYSEVLPSEVDVSTFLTREIRLNLPLVSAAMDTVTESEMAISLARQGGIGIIHRNLTIKQQAREVDRVKRSESGMIVDPITVTPDQKISDALEIMKKYHISGVPVTINGYLKGILTNRDLRFVQDLDLKVEAVMTKDNLVTVDEKIGIEESKALLHKHRIEKLLVVDCENRLKGLITIKDIQKAITYPNSSKDNLGRLRVGAAVGVGPDKEERVHALAKRGVDVIVVDTSHGHSKNVLETIRYLKLNFPGLAVIGGNVATGEAVEDLVKAGADGVKVGVGPGSICTTRIVAGVGVPQISAIMECAKVAQRLGVPLIADGGVKFSGDITKALAAGAHTVMIGGLFAGTDESPGEIVLYQGRSYKSYRGMGSLEAMREGSRDRYGQHEGIPENKLVPEGIVGMVPAKGPVAHSVNQLIGGLKAGMGYLGACNLDELRKRAKFIRITGAGLRESHVHDVVITKEAPNYRIESSTVLGISQW</sequence>
<comment type="function">
    <text evidence="13">Catalyzes the conversion of inosine 5'-phosphate (IMP) to xanthosine 5'-phosphate (XMP), the first committed and rate-limiting step in the de novo synthesis of guanine nucleotides, and therefore plays an important role in the regulation of cell growth.</text>
</comment>
<evidence type="ECO:0000256" key="18">
    <source>
        <dbReference type="RuleBase" id="RU003927"/>
    </source>
</evidence>
<dbReference type="AlphaFoldDB" id="A0A7C4ARN7"/>
<dbReference type="PANTHER" id="PTHR11911">
    <property type="entry name" value="INOSINE-5-MONOPHOSPHATE DEHYDROGENASE RELATED"/>
    <property type="match status" value="1"/>
</dbReference>
<feature type="binding site" evidence="13">
    <location>
        <begin position="357"/>
        <end position="358"/>
    </location>
    <ligand>
        <name>IMP</name>
        <dbReference type="ChEBI" id="CHEBI:58053"/>
    </ligand>
</feature>
<evidence type="ECO:0000256" key="19">
    <source>
        <dbReference type="RuleBase" id="RU003928"/>
    </source>
</evidence>
<keyword evidence="6 13" id="KW-0332">GMP biosynthesis</keyword>
<evidence type="ECO:0000256" key="14">
    <source>
        <dbReference type="PIRSR" id="PIRSR000130-1"/>
    </source>
</evidence>
<comment type="pathway">
    <text evidence="13 19">Purine metabolism; XMP biosynthesis via de novo pathway; XMP from IMP: step 1/1.</text>
</comment>
<comment type="catalytic activity">
    <reaction evidence="12 13 19">
        <text>IMP + NAD(+) + H2O = XMP + NADH + H(+)</text>
        <dbReference type="Rhea" id="RHEA:11708"/>
        <dbReference type="ChEBI" id="CHEBI:15377"/>
        <dbReference type="ChEBI" id="CHEBI:15378"/>
        <dbReference type="ChEBI" id="CHEBI:57464"/>
        <dbReference type="ChEBI" id="CHEBI:57540"/>
        <dbReference type="ChEBI" id="CHEBI:57945"/>
        <dbReference type="ChEBI" id="CHEBI:58053"/>
        <dbReference type="EC" id="1.1.1.205"/>
    </reaction>
</comment>
<feature type="active site" description="Thioimidate intermediate" evidence="13 14">
    <location>
        <position position="301"/>
    </location>
</feature>
<keyword evidence="11 17" id="KW-0129">CBS domain</keyword>
<feature type="binding site" evidence="13">
    <location>
        <position position="468"/>
    </location>
    <ligand>
        <name>K(+)</name>
        <dbReference type="ChEBI" id="CHEBI:29103"/>
        <note>ligand shared between two tetrameric partners</note>
    </ligand>
</feature>
<feature type="binding site" description="in other chain" evidence="13 16">
    <location>
        <position position="301"/>
    </location>
    <ligand>
        <name>K(+)</name>
        <dbReference type="ChEBI" id="CHEBI:29103"/>
        <note>ligand shared between two tetrameric partners</note>
    </ligand>
</feature>
<dbReference type="SMART" id="SM00116">
    <property type="entry name" value="CBS"/>
    <property type="match status" value="2"/>
</dbReference>
<dbReference type="InterPro" id="IPR005990">
    <property type="entry name" value="IMP_DH"/>
</dbReference>
<evidence type="ECO:0000256" key="8">
    <source>
        <dbReference type="ARBA" id="ARBA00022958"/>
    </source>
</evidence>
<dbReference type="EMBL" id="DTGT01000167">
    <property type="protein sequence ID" value="HGH60722.1"/>
    <property type="molecule type" value="Genomic_DNA"/>
</dbReference>
<feature type="binding site" description="in other chain" evidence="13 16">
    <location>
        <position position="296"/>
    </location>
    <ligand>
        <name>K(+)</name>
        <dbReference type="ChEBI" id="CHEBI:29103"/>
        <note>ligand shared between two tetrameric partners</note>
    </ligand>
</feature>
<dbReference type="CDD" id="cd00381">
    <property type="entry name" value="IMPDH"/>
    <property type="match status" value="1"/>
</dbReference>
<dbReference type="PROSITE" id="PS00487">
    <property type="entry name" value="IMP_DH_GMP_RED"/>
    <property type="match status" value="1"/>
</dbReference>
<accession>A0A7C4ARN7</accession>
<dbReference type="Pfam" id="PF00571">
    <property type="entry name" value="CBS"/>
    <property type="match status" value="2"/>
</dbReference>
<dbReference type="UniPathway" id="UPA00601">
    <property type="reaction ID" value="UER00295"/>
</dbReference>
<dbReference type="SUPFAM" id="SSF54631">
    <property type="entry name" value="CBS-domain pair"/>
    <property type="match status" value="1"/>
</dbReference>
<feature type="binding site" evidence="13">
    <location>
        <position position="412"/>
    </location>
    <ligand>
        <name>IMP</name>
        <dbReference type="ChEBI" id="CHEBI:58053"/>
    </ligand>
</feature>
<dbReference type="PROSITE" id="PS51371">
    <property type="entry name" value="CBS"/>
    <property type="match status" value="2"/>
</dbReference>
<feature type="binding site" evidence="13 15">
    <location>
        <begin position="294"/>
        <end position="296"/>
    </location>
    <ligand>
        <name>NAD(+)</name>
        <dbReference type="ChEBI" id="CHEBI:57540"/>
    </ligand>
</feature>
<comment type="activity regulation">
    <text evidence="13">Mycophenolic acid (MPA) is a non-competitive inhibitor that prevents formation of the closed enzyme conformation by binding to the same site as the amobile flap. In contrast, mizoribine monophosphate (MZP) is a competitive inhibitor that induces the closed conformation. MPA is a potent inhibitor of mammalian IMPDHs but a poor inhibitor of the bacterial enzymes. MZP is a more potent inhibitor of bacterial IMPDH.</text>
</comment>
<gene>
    <name evidence="13 21" type="primary">guaB</name>
    <name evidence="21" type="ORF">ENV54_05430</name>
</gene>
<evidence type="ECO:0000256" key="7">
    <source>
        <dbReference type="ARBA" id="ARBA00022755"/>
    </source>
</evidence>
<comment type="caution">
    <text evidence="13">Lacks conserved residue(s) required for the propagation of feature annotation.</text>
</comment>
<dbReference type="GO" id="GO:0003938">
    <property type="term" value="F:IMP dehydrogenase activity"/>
    <property type="evidence" value="ECO:0007669"/>
    <property type="project" value="UniProtKB-UniRule"/>
</dbReference>
<dbReference type="CDD" id="cd04601">
    <property type="entry name" value="CBS_pair_IMPDH"/>
    <property type="match status" value="1"/>
</dbReference>
<keyword evidence="10 13" id="KW-0520">NAD</keyword>
<feature type="binding site" evidence="15">
    <location>
        <begin position="244"/>
        <end position="246"/>
    </location>
    <ligand>
        <name>NAD(+)</name>
        <dbReference type="ChEBI" id="CHEBI:57540"/>
    </ligand>
</feature>
<keyword evidence="9 13" id="KW-0560">Oxidoreductase</keyword>
<keyword evidence="8 13" id="KW-0630">Potassium</keyword>
<feature type="domain" description="CBS" evidence="20">
    <location>
        <begin position="150"/>
        <end position="207"/>
    </location>
</feature>
<organism evidence="21">
    <name type="scientific">Desulfomonile tiedjei</name>
    <dbReference type="NCBI Taxonomy" id="2358"/>
    <lineage>
        <taxon>Bacteria</taxon>
        <taxon>Pseudomonadati</taxon>
        <taxon>Thermodesulfobacteriota</taxon>
        <taxon>Desulfomonilia</taxon>
        <taxon>Desulfomonilales</taxon>
        <taxon>Desulfomonilaceae</taxon>
        <taxon>Desulfomonile</taxon>
    </lineage>
</organism>
<dbReference type="PIRSF" id="PIRSF000130">
    <property type="entry name" value="IMPDH"/>
    <property type="match status" value="1"/>
</dbReference>
<evidence type="ECO:0000256" key="11">
    <source>
        <dbReference type="ARBA" id="ARBA00023122"/>
    </source>
</evidence>